<comment type="caution">
    <text evidence="1">The sequence shown here is derived from an EMBL/GenBank/DDBJ whole genome shotgun (WGS) entry which is preliminary data.</text>
</comment>
<protein>
    <submittedName>
        <fullName evidence="1">TenA family transcriptional regulator</fullName>
    </submittedName>
</protein>
<organism evidence="1 2">
    <name type="scientific">Pseudomonas edaphica</name>
    <dbReference type="NCBI Taxonomy" id="2006980"/>
    <lineage>
        <taxon>Bacteria</taxon>
        <taxon>Pseudomonadati</taxon>
        <taxon>Pseudomonadota</taxon>
        <taxon>Gammaproteobacteria</taxon>
        <taxon>Pseudomonadales</taxon>
        <taxon>Pseudomonadaceae</taxon>
        <taxon>Pseudomonas</taxon>
    </lineage>
</organism>
<evidence type="ECO:0000313" key="2">
    <source>
        <dbReference type="Proteomes" id="UP000304941"/>
    </source>
</evidence>
<accession>A0ABY2U3V4</accession>
<sequence>MIDTFNRTGPLMEASSYPAWAQQLIQDCSESKRRVVEHELY</sequence>
<feature type="non-terminal residue" evidence="1">
    <location>
        <position position="41"/>
    </location>
</feature>
<proteinExistence type="predicted"/>
<dbReference type="Gene3D" id="1.20.910.10">
    <property type="entry name" value="Heme oxygenase-like"/>
    <property type="match status" value="1"/>
</dbReference>
<dbReference type="InterPro" id="IPR016084">
    <property type="entry name" value="Haem_Oase-like_multi-hlx"/>
</dbReference>
<dbReference type="EMBL" id="VBVZ01000490">
    <property type="protein sequence ID" value="TLG88787.1"/>
    <property type="molecule type" value="Genomic_DNA"/>
</dbReference>
<evidence type="ECO:0000313" key="1">
    <source>
        <dbReference type="EMBL" id="TLG88787.1"/>
    </source>
</evidence>
<dbReference type="Proteomes" id="UP000304941">
    <property type="component" value="Unassembled WGS sequence"/>
</dbReference>
<name>A0ABY2U3V4_9PSED</name>
<keyword evidence="2" id="KW-1185">Reference proteome</keyword>
<reference evidence="1 2" key="1">
    <citation type="submission" date="2019-05" db="EMBL/GenBank/DDBJ databases">
        <title>Pseudomonas edaphica sp. nov., isolated from rhizospheric soil of Cistus ladanifer L. in Spain.</title>
        <authorList>
            <person name="Peix A."/>
        </authorList>
    </citation>
    <scope>NUCLEOTIDE SEQUENCE [LARGE SCALE GENOMIC DNA]</scope>
    <source>
        <strain evidence="1 2">RD25</strain>
    </source>
</reference>
<gene>
    <name evidence="1" type="ORF">FEM54_24895</name>
</gene>